<name>A0ACB9K046_9ASTR</name>
<proteinExistence type="predicted"/>
<evidence type="ECO:0000313" key="1">
    <source>
        <dbReference type="EMBL" id="KAI3825611.1"/>
    </source>
</evidence>
<organism evidence="1 2">
    <name type="scientific">Smallanthus sonchifolius</name>
    <dbReference type="NCBI Taxonomy" id="185202"/>
    <lineage>
        <taxon>Eukaryota</taxon>
        <taxon>Viridiplantae</taxon>
        <taxon>Streptophyta</taxon>
        <taxon>Embryophyta</taxon>
        <taxon>Tracheophyta</taxon>
        <taxon>Spermatophyta</taxon>
        <taxon>Magnoliopsida</taxon>
        <taxon>eudicotyledons</taxon>
        <taxon>Gunneridae</taxon>
        <taxon>Pentapetalae</taxon>
        <taxon>asterids</taxon>
        <taxon>campanulids</taxon>
        <taxon>Asterales</taxon>
        <taxon>Asteraceae</taxon>
        <taxon>Asteroideae</taxon>
        <taxon>Heliantheae alliance</taxon>
        <taxon>Millerieae</taxon>
        <taxon>Smallanthus</taxon>
    </lineage>
</organism>
<reference evidence="2" key="1">
    <citation type="journal article" date="2022" name="Mol. Ecol. Resour.">
        <title>The genomes of chicory, endive, great burdock and yacon provide insights into Asteraceae palaeo-polyploidization history and plant inulin production.</title>
        <authorList>
            <person name="Fan W."/>
            <person name="Wang S."/>
            <person name="Wang H."/>
            <person name="Wang A."/>
            <person name="Jiang F."/>
            <person name="Liu H."/>
            <person name="Zhao H."/>
            <person name="Xu D."/>
            <person name="Zhang Y."/>
        </authorList>
    </citation>
    <scope>NUCLEOTIDE SEQUENCE [LARGE SCALE GENOMIC DNA]</scope>
    <source>
        <strain evidence="2">cv. Yunnan</strain>
    </source>
</reference>
<dbReference type="EMBL" id="CM042019">
    <property type="protein sequence ID" value="KAI3825611.1"/>
    <property type="molecule type" value="Genomic_DNA"/>
</dbReference>
<gene>
    <name evidence="1" type="ORF">L1987_07110</name>
</gene>
<reference evidence="1 2" key="2">
    <citation type="journal article" date="2022" name="Mol. Ecol. Resour.">
        <title>The genomes of chicory, endive, great burdock and yacon provide insights into Asteraceae paleo-polyploidization history and plant inulin production.</title>
        <authorList>
            <person name="Fan W."/>
            <person name="Wang S."/>
            <person name="Wang H."/>
            <person name="Wang A."/>
            <person name="Jiang F."/>
            <person name="Liu H."/>
            <person name="Zhao H."/>
            <person name="Xu D."/>
            <person name="Zhang Y."/>
        </authorList>
    </citation>
    <scope>NUCLEOTIDE SEQUENCE [LARGE SCALE GENOMIC DNA]</scope>
    <source>
        <strain evidence="2">cv. Yunnan</strain>
        <tissue evidence="1">Leaves</tissue>
    </source>
</reference>
<evidence type="ECO:0000313" key="2">
    <source>
        <dbReference type="Proteomes" id="UP001056120"/>
    </source>
</evidence>
<accession>A0ACB9K046</accession>
<protein>
    <submittedName>
        <fullName evidence="1">Uncharacterized protein</fullName>
    </submittedName>
</protein>
<keyword evidence="2" id="KW-1185">Reference proteome</keyword>
<dbReference type="Proteomes" id="UP001056120">
    <property type="component" value="Linkage Group LG02"/>
</dbReference>
<sequence>MVADLEGPIRAGLQRFGLHLSLATSSSCGSDVQRFRWVSGDGGGDLSLSHILSGGSLISRPDSPISAMNLAILVRS</sequence>
<comment type="caution">
    <text evidence="1">The sequence shown here is derived from an EMBL/GenBank/DDBJ whole genome shotgun (WGS) entry which is preliminary data.</text>
</comment>